<dbReference type="Proteomes" id="UP000019384">
    <property type="component" value="Unassembled WGS sequence"/>
</dbReference>
<dbReference type="Pfam" id="PF16457">
    <property type="entry name" value="PH_12"/>
    <property type="match status" value="1"/>
</dbReference>
<name>W6MLI7_9ASCO</name>
<gene>
    <name evidence="2" type="ORF">KUCA_T00001657001</name>
</gene>
<protein>
    <recommendedName>
        <fullName evidence="1">PH domain-containing protein</fullName>
    </recommendedName>
</protein>
<dbReference type="STRING" id="1382522.W6MLI7"/>
<evidence type="ECO:0000313" key="2">
    <source>
        <dbReference type="EMBL" id="CDK25687.1"/>
    </source>
</evidence>
<keyword evidence="3" id="KW-1185">Reference proteome</keyword>
<feature type="domain" description="PH" evidence="1">
    <location>
        <begin position="443"/>
        <end position="576"/>
    </location>
</feature>
<dbReference type="InterPro" id="IPR001849">
    <property type="entry name" value="PH_domain"/>
</dbReference>
<dbReference type="HOGENOM" id="CLU_436201_0_0_1"/>
<organism evidence="2 3">
    <name type="scientific">Kuraishia capsulata CBS 1993</name>
    <dbReference type="NCBI Taxonomy" id="1382522"/>
    <lineage>
        <taxon>Eukaryota</taxon>
        <taxon>Fungi</taxon>
        <taxon>Dikarya</taxon>
        <taxon>Ascomycota</taxon>
        <taxon>Saccharomycotina</taxon>
        <taxon>Pichiomycetes</taxon>
        <taxon>Pichiales</taxon>
        <taxon>Pichiaceae</taxon>
        <taxon>Kuraishia</taxon>
    </lineage>
</organism>
<reference evidence="2" key="2">
    <citation type="submission" date="2014-02" db="EMBL/GenBank/DDBJ databases">
        <title>Complete DNA sequence of /Kuraishia capsulata/ illustrates novel genomic features among budding yeasts (/Saccharomycotina/).</title>
        <authorList>
            <person name="Morales L."/>
            <person name="Noel B."/>
            <person name="Porcel B."/>
            <person name="Marcet-Houben M."/>
            <person name="Hullo M-F."/>
            <person name="Sacerdot C."/>
            <person name="Tekaia F."/>
            <person name="Leh-Louis V."/>
            <person name="Despons L."/>
            <person name="Khanna V."/>
            <person name="Aury J-M."/>
            <person name="Barbe V."/>
            <person name="Couloux A."/>
            <person name="Labadie K."/>
            <person name="Pelletier E."/>
            <person name="Souciet J-L."/>
            <person name="Boekhout T."/>
            <person name="Gabaldon T."/>
            <person name="Wincker P."/>
            <person name="Dujon B."/>
        </authorList>
    </citation>
    <scope>NUCLEOTIDE SEQUENCE</scope>
    <source>
        <strain evidence="2">CBS 1993</strain>
    </source>
</reference>
<dbReference type="OrthoDB" id="28413at2759"/>
<reference evidence="2" key="1">
    <citation type="submission" date="2013-12" db="EMBL/GenBank/DDBJ databases">
        <authorList>
            <person name="Genoscope - CEA"/>
        </authorList>
    </citation>
    <scope>NUCLEOTIDE SEQUENCE</scope>
    <source>
        <strain evidence="2">CBS 1993</strain>
    </source>
</reference>
<evidence type="ECO:0000259" key="1">
    <source>
        <dbReference type="Pfam" id="PF16457"/>
    </source>
</evidence>
<dbReference type="GeneID" id="34519086"/>
<dbReference type="EMBL" id="HG793126">
    <property type="protein sequence ID" value="CDK25687.1"/>
    <property type="molecule type" value="Genomic_DNA"/>
</dbReference>
<proteinExistence type="predicted"/>
<accession>W6MLI7</accession>
<dbReference type="RefSeq" id="XP_022457698.1">
    <property type="nucleotide sequence ID" value="XM_022603859.1"/>
</dbReference>
<dbReference type="InterPro" id="IPR011993">
    <property type="entry name" value="PH-like_dom_sf"/>
</dbReference>
<dbReference type="Gene3D" id="2.30.29.30">
    <property type="entry name" value="Pleckstrin-homology domain (PH domain)/Phosphotyrosine-binding domain (PTB)"/>
    <property type="match status" value="1"/>
</dbReference>
<evidence type="ECO:0000313" key="3">
    <source>
        <dbReference type="Proteomes" id="UP000019384"/>
    </source>
</evidence>
<dbReference type="AlphaFoldDB" id="W6MLI7"/>
<sequence length="633" mass="72077">MTVETISRQVNHEIKNFIVENPRAKLEEDAAIEYVSSLKESIARSDFAEAVNCTIILARVLELSPPSDKFVELLDRTFFKKIWAMFTSKSVSDEFLRMVLRISLLFLSGSMFTTRVGASFNALLAEIHNNRLVLELLTSTLDSSDIRLSSAVIDFISKILFRASEQSKSDFLLFSYKNLEICGFFEKCIAMAEDVKYEQALAGYFKDCISSISMAVGKLRVMRFDQESSSAEAIVSELVEELDSALYSTGRSLKKQDLSKIDFSENPQAYIKANFSGLSAIQLLVFLEDRTITFKKLYHDHLIFANRDEYFPVNELALSVSSILDGITQKHGSSDLQSRLNSTKDIYRILMVQALNFWKASKASRSDVEVIVTLLKCLLEYTEVMISIEDISLSEAMNKMGDLSYEKLRTFQLEKIKKERDLIWKKPMEPFSNHLRDQVFEFVKEQHFLQLSKGSWVYAEDPTQAAPNNPPKRFFMILSPNTQSIIYKKFDSALGTRPNIDEDGLIFDISQICGITSTTLQSNNSVPGNSRLISLSGKNVYERIILYNRQKKPLFSFYTDTKDVSYAWSDGLKMLAKTDDDYSLDTRKQMQALERIRGGVQLLNLEGHEAQYSDPPVFQTETLASIATGFYYN</sequence>